<keyword evidence="1" id="KW-1133">Transmembrane helix</keyword>
<reference evidence="2" key="1">
    <citation type="journal article" date="2023" name="IScience">
        <title>Live-bearing cockroach genome reveals convergent evolutionary mechanisms linked to viviparity in insects and beyond.</title>
        <authorList>
            <person name="Fouks B."/>
            <person name="Harrison M.C."/>
            <person name="Mikhailova A.A."/>
            <person name="Marchal E."/>
            <person name="English S."/>
            <person name="Carruthers M."/>
            <person name="Jennings E.C."/>
            <person name="Chiamaka E.L."/>
            <person name="Frigard R.A."/>
            <person name="Pippel M."/>
            <person name="Attardo G.M."/>
            <person name="Benoit J.B."/>
            <person name="Bornberg-Bauer E."/>
            <person name="Tobe S.S."/>
        </authorList>
    </citation>
    <scope>NUCLEOTIDE SEQUENCE</scope>
    <source>
        <strain evidence="2">Stay&amp;Tobe</strain>
    </source>
</reference>
<evidence type="ECO:0000256" key="1">
    <source>
        <dbReference type="SAM" id="Phobius"/>
    </source>
</evidence>
<evidence type="ECO:0000313" key="2">
    <source>
        <dbReference type="EMBL" id="KAJ9582617.1"/>
    </source>
</evidence>
<keyword evidence="1" id="KW-0472">Membrane</keyword>
<dbReference type="EMBL" id="JASPKZ010007784">
    <property type="protein sequence ID" value="KAJ9582617.1"/>
    <property type="molecule type" value="Genomic_DNA"/>
</dbReference>
<dbReference type="AlphaFoldDB" id="A0AAD7ZM53"/>
<evidence type="ECO:0000313" key="3">
    <source>
        <dbReference type="Proteomes" id="UP001233999"/>
    </source>
</evidence>
<feature type="transmembrane region" description="Helical" evidence="1">
    <location>
        <begin position="12"/>
        <end position="29"/>
    </location>
</feature>
<reference evidence="2" key="2">
    <citation type="submission" date="2023-05" db="EMBL/GenBank/DDBJ databases">
        <authorList>
            <person name="Fouks B."/>
        </authorList>
    </citation>
    <scope>NUCLEOTIDE SEQUENCE</scope>
    <source>
        <strain evidence="2">Stay&amp;Tobe</strain>
        <tissue evidence="2">Testes</tissue>
    </source>
</reference>
<dbReference type="Proteomes" id="UP001233999">
    <property type="component" value="Unassembled WGS sequence"/>
</dbReference>
<feature type="non-terminal residue" evidence="2">
    <location>
        <position position="1"/>
    </location>
</feature>
<accession>A0AAD7ZM53</accession>
<name>A0AAD7ZM53_DIPPU</name>
<keyword evidence="1" id="KW-0812">Transmembrane</keyword>
<gene>
    <name evidence="2" type="ORF">L9F63_023036</name>
</gene>
<proteinExistence type="predicted"/>
<protein>
    <submittedName>
        <fullName evidence="2">Uncharacterized protein</fullName>
    </submittedName>
</protein>
<feature type="transmembrane region" description="Helical" evidence="1">
    <location>
        <begin position="81"/>
        <end position="102"/>
    </location>
</feature>
<organism evidence="2 3">
    <name type="scientific">Diploptera punctata</name>
    <name type="common">Pacific beetle cockroach</name>
    <dbReference type="NCBI Taxonomy" id="6984"/>
    <lineage>
        <taxon>Eukaryota</taxon>
        <taxon>Metazoa</taxon>
        <taxon>Ecdysozoa</taxon>
        <taxon>Arthropoda</taxon>
        <taxon>Hexapoda</taxon>
        <taxon>Insecta</taxon>
        <taxon>Pterygota</taxon>
        <taxon>Neoptera</taxon>
        <taxon>Polyneoptera</taxon>
        <taxon>Dictyoptera</taxon>
        <taxon>Blattodea</taxon>
        <taxon>Blaberoidea</taxon>
        <taxon>Blaberidae</taxon>
        <taxon>Diplopterinae</taxon>
        <taxon>Diploptera</taxon>
    </lineage>
</organism>
<keyword evidence="3" id="KW-1185">Reference proteome</keyword>
<comment type="caution">
    <text evidence="2">The sequence shown here is derived from an EMBL/GenBank/DDBJ whole genome shotgun (WGS) entry which is preliminary data.</text>
</comment>
<sequence length="116" mass="13867">ENKFKLVLRKSNNMKLFIYLVFYVTWVHIPSIESLRNQPINLALQYRRHFVVIEFLFKLPSGVILNESFPKLLSVVFLKNFMIFLTFRVILMNVIAEVNLIVSYRISVNVCKFQYF</sequence>